<dbReference type="InterPro" id="IPR022409">
    <property type="entry name" value="PKD/Chitinase_dom"/>
</dbReference>
<dbReference type="InterPro" id="IPR013783">
    <property type="entry name" value="Ig-like_fold"/>
</dbReference>
<evidence type="ECO:0000256" key="5">
    <source>
        <dbReference type="ARBA" id="ARBA00023136"/>
    </source>
</evidence>
<dbReference type="Pfam" id="PF18911">
    <property type="entry name" value="PKD_4"/>
    <property type="match status" value="2"/>
</dbReference>
<keyword evidence="2" id="KW-0812">Transmembrane</keyword>
<dbReference type="GO" id="GO:0005261">
    <property type="term" value="F:monoatomic cation channel activity"/>
    <property type="evidence" value="ECO:0007669"/>
    <property type="project" value="TreeGrafter"/>
</dbReference>
<proteinExistence type="predicted"/>
<keyword evidence="4" id="KW-1133">Transmembrane helix</keyword>
<dbReference type="Gene3D" id="2.60.40.10">
    <property type="entry name" value="Immunoglobulins"/>
    <property type="match status" value="8"/>
</dbReference>
<gene>
    <name evidence="7" type="ORF">K4G66_31840</name>
</gene>
<dbReference type="CDD" id="cd00146">
    <property type="entry name" value="PKD"/>
    <property type="match status" value="5"/>
</dbReference>
<dbReference type="EMBL" id="CP120682">
    <property type="protein sequence ID" value="WKN36961.1"/>
    <property type="molecule type" value="Genomic_DNA"/>
</dbReference>
<evidence type="ECO:0000259" key="6">
    <source>
        <dbReference type="PROSITE" id="PS50093"/>
    </source>
</evidence>
<dbReference type="Pfam" id="PF18962">
    <property type="entry name" value="Por_Secre_tail"/>
    <property type="match status" value="1"/>
</dbReference>
<evidence type="ECO:0000256" key="3">
    <source>
        <dbReference type="ARBA" id="ARBA00022737"/>
    </source>
</evidence>
<sequence>MARECAAFILFFLVLSINVFAQFPFASFNMSGEICSGSTLALENVSANANSYVWDFCPSDFSNIQPIPNNVFALNGVQKANAIKYVFDRGKWYAFVSSRSNNKLFRLEFSDLEATPTVFDLGNPGGFLSAPNSLQFVKEDGIWYALLVNDGNNRLLRLKFQNGLEQPPDVINLGNFNSLNKPFGLDIYHKEGRVIASIANLGSSKLSFIDFGNSITTNPDVDDVNEVASSSFNGLFGVSLTQQDGKWYAITSNGNRNEIFLLSFGNDLANTPSVLKIATVSRPTRVFIVEENAQIYCIVATRSAGFYKVELGDNLENPEPTQIFLGNFSELNTVYDFDLIYDAPSWYLTALNYNANEIVRFNFAEECFNVDNNFSTVETPAYTRYSQSGTYPITLTAYDEFGNRDDTTQFITVTEDQAPTINFQLSSLCVGNEITLTSTTDQSLISTNWTINGEAKSGETVTYNFPAAGTYDVNVEVASENGCSNRLARQITIYNPPIPEFSLPAETICSNGSVAFTNLTNAQGADNAIRYQWFVNDELFSEETDPSFTFIEGGQKVVRLEASIPGCTETYETTLNVVQGPTVDFTVPAQVCAGQPLSLENQTSGDNITNYQWNFGDGGGLETTSSEAASYTFQKPGSYEISLTANTSLGCANTTSQIVTVYEQPKVGFTTDVACVGAVTQFMDTTTAGSNANIVAWQWDFGDGMGTSDIRNPSYSFINPGTYTVELITQSSGGCSSSATRTITVETPVSPGFVVNRLCPTSLEPMLYQFADTSTVADGDQIVQWLWTINGENFTEDSITYAFAEPGIYDVSLTTFASSGCNATVSQSLEVLPRPDVRFKLATGCLGEPVNFNNETQLNGWSLDRYTWEVTGLGTIFESSPTVVFSETGEHLVTLTLETTEGCSFTFDSTITILESPQAAFKVSQVSGGAPLTVTSTNLSTGYSSLQWKVNGSEISQEREPIFTFDDQGIYQIELIVQNDIGCSDTAKTSVEVVDPQLDIVLEELIILSDTSQADQLLLTVRNQGTLIIDVIDVLVNLGDVVSLKEKIDGPFLPGERASFPLKTTLTTVRNQLTPIEYVCALVTGISGQVVEENTSDNRVCITLSSPVLLESPYPNPARDEVVLSVLLEEPGEIQVKLISNAGEMLLSDYIQDAQAGLNALKLDVSQVPSGIYALKISALGQTLVRRIIVNP</sequence>
<evidence type="ECO:0000256" key="1">
    <source>
        <dbReference type="ARBA" id="ARBA00004141"/>
    </source>
</evidence>
<dbReference type="PANTHER" id="PTHR46730">
    <property type="entry name" value="POLYCYSTIN-1"/>
    <property type="match status" value="1"/>
</dbReference>
<keyword evidence="3" id="KW-0677">Repeat</keyword>
<comment type="subcellular location">
    <subcellularLocation>
        <location evidence="1">Membrane</location>
        <topology evidence="1">Multi-pass membrane protein</topology>
    </subcellularLocation>
</comment>
<name>A0AA49GRE3_9BACT</name>
<dbReference type="SMART" id="SM00089">
    <property type="entry name" value="PKD"/>
    <property type="match status" value="8"/>
</dbReference>
<dbReference type="InterPro" id="IPR035986">
    <property type="entry name" value="PKD_dom_sf"/>
</dbReference>
<feature type="domain" description="PKD" evidence="6">
    <location>
        <begin position="779"/>
        <end position="831"/>
    </location>
</feature>
<dbReference type="InterPro" id="IPR026444">
    <property type="entry name" value="Secre_tail"/>
</dbReference>
<evidence type="ECO:0000256" key="2">
    <source>
        <dbReference type="ARBA" id="ARBA00022692"/>
    </source>
</evidence>
<dbReference type="InterPro" id="IPR000601">
    <property type="entry name" value="PKD_dom"/>
</dbReference>
<protein>
    <submittedName>
        <fullName evidence="7">PKD domain-containing protein</fullName>
    </submittedName>
</protein>
<dbReference type="PANTHER" id="PTHR46730:SF4">
    <property type="entry name" value="POLYCYSTIC KIDNEY DISEASE PROTEIN 1-LIKE 1"/>
    <property type="match status" value="1"/>
</dbReference>
<reference evidence="7" key="1">
    <citation type="journal article" date="2023" name="Comput. Struct. Biotechnol. J.">
        <title>Discovery of a novel marine Bacteroidetes with a rich repertoire of carbohydrate-active enzymes.</title>
        <authorList>
            <person name="Chen B."/>
            <person name="Liu G."/>
            <person name="Chen Q."/>
            <person name="Wang H."/>
            <person name="Liu L."/>
            <person name="Tang K."/>
        </authorList>
    </citation>
    <scope>NUCLEOTIDE SEQUENCE</scope>
    <source>
        <strain evidence="7">TK19036</strain>
    </source>
</reference>
<dbReference type="SUPFAM" id="SSF101898">
    <property type="entry name" value="NHL repeat"/>
    <property type="match status" value="1"/>
</dbReference>
<feature type="domain" description="PKD" evidence="6">
    <location>
        <begin position="677"/>
        <end position="752"/>
    </location>
</feature>
<evidence type="ECO:0000313" key="7">
    <source>
        <dbReference type="EMBL" id="WKN36961.1"/>
    </source>
</evidence>
<dbReference type="NCBIfam" id="TIGR04183">
    <property type="entry name" value="Por_Secre_tail"/>
    <property type="match status" value="1"/>
</dbReference>
<dbReference type="GO" id="GO:0005886">
    <property type="term" value="C:plasma membrane"/>
    <property type="evidence" value="ECO:0007669"/>
    <property type="project" value="TreeGrafter"/>
</dbReference>
<reference evidence="7" key="2">
    <citation type="journal article" date="2024" name="Antonie Van Leeuwenhoek">
        <title>Roseihalotalea indica gen. nov., sp. nov., a halophilic Bacteroidetes from mesopelagic Southwest Indian Ocean with higher carbohydrate metabolic potential.</title>
        <authorList>
            <person name="Chen B."/>
            <person name="Zhang M."/>
            <person name="Lin D."/>
            <person name="Ye J."/>
            <person name="Tang K."/>
        </authorList>
    </citation>
    <scope>NUCLEOTIDE SEQUENCE</scope>
    <source>
        <strain evidence="7">TK19036</strain>
    </source>
</reference>
<dbReference type="AlphaFoldDB" id="A0AA49GRE3"/>
<accession>A0AA49GRE3</accession>
<keyword evidence="5" id="KW-0472">Membrane</keyword>
<evidence type="ECO:0000256" key="4">
    <source>
        <dbReference type="ARBA" id="ARBA00022989"/>
    </source>
</evidence>
<feature type="domain" description="PKD" evidence="6">
    <location>
        <begin position="580"/>
        <end position="661"/>
    </location>
</feature>
<organism evidence="7">
    <name type="scientific">Roseihalotalea indica</name>
    <dbReference type="NCBI Taxonomy" id="2867963"/>
    <lineage>
        <taxon>Bacteria</taxon>
        <taxon>Pseudomonadati</taxon>
        <taxon>Bacteroidota</taxon>
        <taxon>Cytophagia</taxon>
        <taxon>Cytophagales</taxon>
        <taxon>Catalimonadaceae</taxon>
        <taxon>Roseihalotalea</taxon>
    </lineage>
</organism>
<dbReference type="SUPFAM" id="SSF49299">
    <property type="entry name" value="PKD domain"/>
    <property type="match status" value="7"/>
</dbReference>
<dbReference type="GO" id="GO:0006816">
    <property type="term" value="P:calcium ion transport"/>
    <property type="evidence" value="ECO:0007669"/>
    <property type="project" value="TreeGrafter"/>
</dbReference>
<dbReference type="PROSITE" id="PS50093">
    <property type="entry name" value="PKD"/>
    <property type="match status" value="3"/>
</dbReference>